<reference evidence="3" key="2">
    <citation type="submission" date="2021-02" db="EMBL/GenBank/DDBJ databases">
        <title>Infant gut strain persistence is associated with maternal origin, phylogeny, and functional potential including surface adhesion and iron acquisition.</title>
        <authorList>
            <person name="Lou Y.C."/>
        </authorList>
    </citation>
    <scope>NUCLEOTIDE SEQUENCE</scope>
    <source>
        <strain evidence="3">L2_039_000G1_dasL2_039_000G1_maxbin2.maxbin.077</strain>
    </source>
</reference>
<feature type="transmembrane region" description="Helical" evidence="2">
    <location>
        <begin position="38"/>
        <end position="57"/>
    </location>
</feature>
<dbReference type="Proteomes" id="UP000260991">
    <property type="component" value="Unassembled WGS sequence"/>
</dbReference>
<feature type="compositionally biased region" description="Basic residues" evidence="1">
    <location>
        <begin position="125"/>
        <end position="136"/>
    </location>
</feature>
<feature type="region of interest" description="Disordered" evidence="1">
    <location>
        <begin position="125"/>
        <end position="152"/>
    </location>
</feature>
<feature type="transmembrane region" description="Helical" evidence="2">
    <location>
        <begin position="12"/>
        <end position="31"/>
    </location>
</feature>
<dbReference type="AlphaFoldDB" id="A0A3E2UAA0"/>
<keyword evidence="2" id="KW-0472">Membrane</keyword>
<accession>A0A3E2UAA0</accession>
<comment type="caution">
    <text evidence="4">The sequence shown here is derived from an EMBL/GenBank/DDBJ whole genome shotgun (WGS) entry which is preliminary data.</text>
</comment>
<name>A0A3E2UAA0_9FIRM</name>
<evidence type="ECO:0000313" key="4">
    <source>
        <dbReference type="EMBL" id="RGB93139.1"/>
    </source>
</evidence>
<protein>
    <submittedName>
        <fullName evidence="4">Uncharacterized protein</fullName>
    </submittedName>
</protein>
<keyword evidence="2" id="KW-0812">Transmembrane</keyword>
<organism evidence="4 5">
    <name type="scientific">Faecalibacterium prausnitzii</name>
    <dbReference type="NCBI Taxonomy" id="853"/>
    <lineage>
        <taxon>Bacteria</taxon>
        <taxon>Bacillati</taxon>
        <taxon>Bacillota</taxon>
        <taxon>Clostridia</taxon>
        <taxon>Eubacteriales</taxon>
        <taxon>Oscillospiraceae</taxon>
        <taxon>Faecalibacterium</taxon>
    </lineage>
</organism>
<evidence type="ECO:0000256" key="1">
    <source>
        <dbReference type="SAM" id="MobiDB-lite"/>
    </source>
</evidence>
<evidence type="ECO:0000313" key="5">
    <source>
        <dbReference type="Proteomes" id="UP000260991"/>
    </source>
</evidence>
<dbReference type="RefSeq" id="WP_158402276.1">
    <property type="nucleotide sequence ID" value="NZ_QVER01000002.1"/>
</dbReference>
<proteinExistence type="predicted"/>
<evidence type="ECO:0000313" key="3">
    <source>
        <dbReference type="EMBL" id="MBS6621129.1"/>
    </source>
</evidence>
<dbReference type="EMBL" id="QVER01000002">
    <property type="protein sequence ID" value="RGB93139.1"/>
    <property type="molecule type" value="Genomic_DNA"/>
</dbReference>
<dbReference type="Proteomes" id="UP000811365">
    <property type="component" value="Unassembled WGS sequence"/>
</dbReference>
<feature type="transmembrane region" description="Helical" evidence="2">
    <location>
        <begin position="69"/>
        <end position="89"/>
    </location>
</feature>
<evidence type="ECO:0000256" key="2">
    <source>
        <dbReference type="SAM" id="Phobius"/>
    </source>
</evidence>
<sequence length="152" mass="15822">MGPALSPGAVGQEMAACAVLGGVLGAARAVLPTRGRAAFLPDMLFVGAVLMALQSYAVSQSQAGQLRGYMALAAFCAAGAVQATLRPLFAAAEAFAGKLLLGPVRLAARCIAPWKAARAAAKVRRNEKRLAKKQKKSLPTPRRMLYNSNVSK</sequence>
<gene>
    <name evidence="4" type="ORF">DWZ46_01985</name>
    <name evidence="3" type="ORF">KH315_03025</name>
</gene>
<dbReference type="EMBL" id="JAGZYH010000007">
    <property type="protein sequence ID" value="MBS6621129.1"/>
    <property type="molecule type" value="Genomic_DNA"/>
</dbReference>
<reference evidence="4 5" key="1">
    <citation type="submission" date="2018-08" db="EMBL/GenBank/DDBJ databases">
        <title>A genome reference for cultivated species of the human gut microbiota.</title>
        <authorList>
            <person name="Zou Y."/>
            <person name="Xue W."/>
            <person name="Luo G."/>
        </authorList>
    </citation>
    <scope>NUCLEOTIDE SEQUENCE [LARGE SCALE GENOMIC DNA]</scope>
    <source>
        <strain evidence="4 5">AF32-8AC</strain>
    </source>
</reference>
<keyword evidence="2" id="KW-1133">Transmembrane helix</keyword>